<accession>A0A0F8G881</accession>
<dbReference type="AlphaFoldDB" id="A0A0F8G881"/>
<reference evidence="1 2" key="1">
    <citation type="journal article" date="2015" name="ISME J.">
        <title>Genomic and phenotypic differentiation among Methanosarcina mazei populations from Columbia River sediment.</title>
        <authorList>
            <person name="Youngblut N.D."/>
            <person name="Wirth J.S."/>
            <person name="Henriksen J.R."/>
            <person name="Smith M."/>
            <person name="Simon H."/>
            <person name="Metcalf W.W."/>
            <person name="Whitaker R.J."/>
        </authorList>
    </citation>
    <scope>NUCLEOTIDE SEQUENCE [LARGE SCALE GENOMIC DNA]</scope>
    <source>
        <strain evidence="1 2">3.F.A.1A.1</strain>
    </source>
</reference>
<dbReference type="Proteomes" id="UP000034399">
    <property type="component" value="Unassembled WGS sequence"/>
</dbReference>
<dbReference type="RefSeq" id="WP_048044028.1">
    <property type="nucleotide sequence ID" value="NZ_JJPA01000071.1"/>
</dbReference>
<name>A0A0F8G881_METMZ</name>
<organism evidence="1 2">
    <name type="scientific">Methanosarcina mazei</name>
    <name type="common">Methanosarcina frisia</name>
    <dbReference type="NCBI Taxonomy" id="2209"/>
    <lineage>
        <taxon>Archaea</taxon>
        <taxon>Methanobacteriati</taxon>
        <taxon>Methanobacteriota</taxon>
        <taxon>Stenosarchaea group</taxon>
        <taxon>Methanomicrobia</taxon>
        <taxon>Methanosarcinales</taxon>
        <taxon>Methanosarcinaceae</taxon>
        <taxon>Methanosarcina</taxon>
    </lineage>
</organism>
<dbReference type="EMBL" id="JJPA01000071">
    <property type="protein sequence ID" value="KKG35363.1"/>
    <property type="molecule type" value="Genomic_DNA"/>
</dbReference>
<sequence>MDLSELNRWWENYSVEVLYYEKKIEEYKTVLNVLNEEMAFLRGGAAKEGYVYNEKLGRWVNK</sequence>
<proteinExistence type="predicted"/>
<protein>
    <submittedName>
        <fullName evidence="1">Uncharacterized protein</fullName>
    </submittedName>
</protein>
<gene>
    <name evidence="1" type="ORF">DU52_15600</name>
</gene>
<evidence type="ECO:0000313" key="2">
    <source>
        <dbReference type="Proteomes" id="UP000034399"/>
    </source>
</evidence>
<comment type="caution">
    <text evidence="1">The sequence shown here is derived from an EMBL/GenBank/DDBJ whole genome shotgun (WGS) entry which is preliminary data.</text>
</comment>
<dbReference type="PATRIC" id="fig|2209.61.peg.3359"/>
<evidence type="ECO:0000313" key="1">
    <source>
        <dbReference type="EMBL" id="KKG35363.1"/>
    </source>
</evidence>